<evidence type="ECO:0000313" key="2">
    <source>
        <dbReference type="Proteomes" id="UP000822184"/>
    </source>
</evidence>
<comment type="caution">
    <text evidence="1">The sequence shown here is derived from an EMBL/GenBank/DDBJ whole genome shotgun (WGS) entry which is preliminary data.</text>
</comment>
<dbReference type="AlphaFoldDB" id="A0AAE5HBE4"/>
<dbReference type="EMBL" id="JABTDW010000001">
    <property type="protein sequence ID" value="NSB17457.1"/>
    <property type="molecule type" value="Genomic_DNA"/>
</dbReference>
<dbReference type="Proteomes" id="UP000822184">
    <property type="component" value="Unassembled WGS sequence"/>
</dbReference>
<evidence type="ECO:0000313" key="1">
    <source>
        <dbReference type="EMBL" id="NSB17457.1"/>
    </source>
</evidence>
<reference evidence="1" key="1">
    <citation type="submission" date="2020-06" db="EMBL/GenBank/DDBJ databases">
        <title>Genomic insights into acetone-butanol-ethanol (ABE) fermentation by sequencing solventogenic clostridia strains.</title>
        <authorList>
            <person name="Brown S."/>
        </authorList>
    </citation>
    <scope>NUCLEOTIDE SEQUENCE</scope>
    <source>
        <strain evidence="1">DJ123</strain>
    </source>
</reference>
<protein>
    <submittedName>
        <fullName evidence="1">Uncharacterized protein</fullName>
    </submittedName>
</protein>
<accession>A0AAE5HBE4</accession>
<dbReference type="RefSeq" id="WP_077855443.1">
    <property type="nucleotide sequence ID" value="NZ_JABTDW010000001.1"/>
</dbReference>
<organism evidence="1 2">
    <name type="scientific">Clostridium beijerinckii</name>
    <name type="common">Clostridium MP</name>
    <dbReference type="NCBI Taxonomy" id="1520"/>
    <lineage>
        <taxon>Bacteria</taxon>
        <taxon>Bacillati</taxon>
        <taxon>Bacillota</taxon>
        <taxon>Clostridia</taxon>
        <taxon>Eubacteriales</taxon>
        <taxon>Clostridiaceae</taxon>
        <taxon>Clostridium</taxon>
    </lineage>
</organism>
<proteinExistence type="predicted"/>
<gene>
    <name evidence="1" type="ORF">BCD95_005716</name>
</gene>
<name>A0AAE5HBE4_CLOBE</name>
<sequence length="92" mass="11148">MTIKEFFEMDNHNHSTEFSKNIKDYRLLNEKMELDNEYTSSTDYAEYYDEYRNKGLYVVTADREIPSVDWYYWCGDLIIDKENNIIDGICFN</sequence>